<dbReference type="GO" id="GO:0006525">
    <property type="term" value="P:arginine metabolic process"/>
    <property type="evidence" value="ECO:0007669"/>
    <property type="project" value="TreeGrafter"/>
</dbReference>
<evidence type="ECO:0000256" key="1">
    <source>
        <dbReference type="ARBA" id="ARBA00008532"/>
    </source>
</evidence>
<reference evidence="5 6" key="1">
    <citation type="submission" date="2015-09" db="EMBL/GenBank/DDBJ databases">
        <title>Complete genome sequence of a benzo[a]pyrene-degrading bacterium Altererythrobacter epoxidivorans CGMCC 1.7731T.</title>
        <authorList>
            <person name="Li Z."/>
            <person name="Cheng H."/>
            <person name="Huo Y."/>
            <person name="Xu X."/>
        </authorList>
    </citation>
    <scope>NUCLEOTIDE SEQUENCE [LARGE SCALE GENOMIC DNA]</scope>
    <source>
        <strain evidence="5 6">CGMCC 1.7731</strain>
    </source>
</reference>
<sequence>MGAFDFTHALLRSPARTVTDGLRDGDHAGPAYADVAREHAAYAAALKDLGLVVEVLPPLEAYPDSVFVEDPALVFGEGAILLNPGAPTRAGEVGEIAPELAQRFDHVLSIGEGHVDGGDVLVTPSEVLIGLSARTDRKGANALIAALAGLGRKGRMVATPPGVLHFKTGCGMIDEETVAVIPELDDDNLFGRLRRLVLPEDEKPAANLLRIRDTILIGEGFPKTRKLIEDMGIETRALPVSEIAKIDAGLSCMSLRWQAAG</sequence>
<dbReference type="SUPFAM" id="SSF55909">
    <property type="entry name" value="Pentein"/>
    <property type="match status" value="1"/>
</dbReference>
<evidence type="ECO:0000256" key="2">
    <source>
        <dbReference type="ARBA" id="ARBA00022801"/>
    </source>
</evidence>
<dbReference type="InterPro" id="IPR033199">
    <property type="entry name" value="DDAH-like"/>
</dbReference>
<proteinExistence type="inferred from homology"/>
<dbReference type="EMBL" id="CP012669">
    <property type="protein sequence ID" value="ALE16701.1"/>
    <property type="molecule type" value="Genomic_DNA"/>
</dbReference>
<evidence type="ECO:0000256" key="4">
    <source>
        <dbReference type="PIRSR" id="PIRSR633199-2"/>
    </source>
</evidence>
<dbReference type="Gene3D" id="3.75.10.10">
    <property type="entry name" value="L-arginine/glycine Amidinotransferase, Chain A"/>
    <property type="match status" value="1"/>
</dbReference>
<dbReference type="STRING" id="361183.AMC99_01407"/>
<keyword evidence="2 5" id="KW-0378">Hydrolase</keyword>
<organism evidence="5 6">
    <name type="scientific">Altererythrobacter epoxidivorans</name>
    <dbReference type="NCBI Taxonomy" id="361183"/>
    <lineage>
        <taxon>Bacteria</taxon>
        <taxon>Pseudomonadati</taxon>
        <taxon>Pseudomonadota</taxon>
        <taxon>Alphaproteobacteria</taxon>
        <taxon>Sphingomonadales</taxon>
        <taxon>Erythrobacteraceae</taxon>
        <taxon>Altererythrobacter</taxon>
    </lineage>
</organism>
<dbReference type="PATRIC" id="fig|361183.4.peg.1380"/>
<dbReference type="PANTHER" id="PTHR12737">
    <property type="entry name" value="DIMETHYLARGININE DIMETHYLAMINOHYDROLASE"/>
    <property type="match status" value="1"/>
</dbReference>
<feature type="binding site" evidence="4">
    <location>
        <position position="134"/>
    </location>
    <ligand>
        <name>substrate</name>
    </ligand>
</feature>
<dbReference type="GO" id="GO:0016403">
    <property type="term" value="F:dimethylargininase activity"/>
    <property type="evidence" value="ECO:0007669"/>
    <property type="project" value="UniProtKB-EC"/>
</dbReference>
<feature type="binding site" evidence="4">
    <location>
        <begin position="69"/>
        <end position="70"/>
    </location>
    <ligand>
        <name>substrate</name>
    </ligand>
</feature>
<feature type="binding site" evidence="4">
    <location>
        <position position="64"/>
    </location>
    <ligand>
        <name>substrate</name>
    </ligand>
</feature>
<dbReference type="PANTHER" id="PTHR12737:SF9">
    <property type="entry name" value="DIMETHYLARGININASE"/>
    <property type="match status" value="1"/>
</dbReference>
<feature type="binding site" evidence="4">
    <location>
        <position position="246"/>
    </location>
    <ligand>
        <name>substrate</name>
    </ligand>
</feature>
<dbReference type="RefSeq" id="WP_061924577.1">
    <property type="nucleotide sequence ID" value="NZ_CP012669.1"/>
</dbReference>
<dbReference type="Proteomes" id="UP000057938">
    <property type="component" value="Chromosome"/>
</dbReference>
<gene>
    <name evidence="5" type="ORF">AMC99_01407</name>
</gene>
<dbReference type="GO" id="GO:0016597">
    <property type="term" value="F:amino acid binding"/>
    <property type="evidence" value="ECO:0007669"/>
    <property type="project" value="TreeGrafter"/>
</dbReference>
<dbReference type="GO" id="GO:0045429">
    <property type="term" value="P:positive regulation of nitric oxide biosynthetic process"/>
    <property type="evidence" value="ECO:0007669"/>
    <property type="project" value="TreeGrafter"/>
</dbReference>
<name>A0A0M4M801_9SPHN</name>
<dbReference type="OrthoDB" id="9790596at2"/>
<feature type="active site" description="Proton donor" evidence="3">
    <location>
        <position position="165"/>
    </location>
</feature>
<dbReference type="Pfam" id="PF02274">
    <property type="entry name" value="ADI"/>
    <property type="match status" value="1"/>
</dbReference>
<dbReference type="GO" id="GO:0000052">
    <property type="term" value="P:citrulline metabolic process"/>
    <property type="evidence" value="ECO:0007669"/>
    <property type="project" value="TreeGrafter"/>
</dbReference>
<dbReference type="KEGG" id="aep:AMC99_01407"/>
<protein>
    <submittedName>
        <fullName evidence="5">NG,NG-dimethylarginine dimethylaminohydrolase 1</fullName>
        <ecNumber evidence="5">3.5.3.18</ecNumber>
    </submittedName>
</protein>
<keyword evidence="6" id="KW-1185">Reference proteome</keyword>
<feature type="binding site" evidence="4">
    <location>
        <position position="22"/>
    </location>
    <ligand>
        <name>substrate</name>
    </ligand>
</feature>
<accession>A0A0M4M801</accession>
<evidence type="ECO:0000313" key="6">
    <source>
        <dbReference type="Proteomes" id="UP000057938"/>
    </source>
</evidence>
<comment type="similarity">
    <text evidence="1">Belongs to the DDAH family.</text>
</comment>
<feature type="binding site" evidence="4">
    <location>
        <position position="89"/>
    </location>
    <ligand>
        <name>substrate</name>
    </ligand>
</feature>
<dbReference type="AlphaFoldDB" id="A0A0M4M801"/>
<dbReference type="EC" id="3.5.3.18" evidence="5"/>
<evidence type="ECO:0000313" key="5">
    <source>
        <dbReference type="EMBL" id="ALE16701.1"/>
    </source>
</evidence>
<evidence type="ECO:0000256" key="3">
    <source>
        <dbReference type="PIRSR" id="PIRSR633199-1"/>
    </source>
</evidence>
<feature type="active site" description="Nucleophile" evidence="3">
    <location>
        <position position="252"/>
    </location>
</feature>